<reference evidence="8 9" key="1">
    <citation type="journal article" date="2019" name="Int. J. Syst. Evol. Microbiol.">
        <title>The Global Catalogue of Microorganisms (GCM) 10K type strain sequencing project: providing services to taxonomists for standard genome sequencing and annotation.</title>
        <authorList>
            <consortium name="The Broad Institute Genomics Platform"/>
            <consortium name="The Broad Institute Genome Sequencing Center for Infectious Disease"/>
            <person name="Wu L."/>
            <person name="Ma J."/>
        </authorList>
    </citation>
    <scope>NUCLEOTIDE SEQUENCE [LARGE SCALE GENOMIC DNA]</scope>
    <source>
        <strain evidence="8 9">JCM 6307</strain>
    </source>
</reference>
<feature type="domain" description="Ketoreductase" evidence="7">
    <location>
        <begin position="5"/>
        <end position="189"/>
    </location>
</feature>
<accession>A0ABN3LSY1</accession>
<dbReference type="SMART" id="SM00822">
    <property type="entry name" value="PKS_KR"/>
    <property type="match status" value="1"/>
</dbReference>
<dbReference type="InterPro" id="IPR050259">
    <property type="entry name" value="SDR"/>
</dbReference>
<name>A0ABN3LSY1_9ACTN</name>
<proteinExistence type="inferred from homology"/>
<keyword evidence="6" id="KW-0444">Lipid biosynthesis</keyword>
<keyword evidence="6" id="KW-0275">Fatty acid biosynthesis</keyword>
<evidence type="ECO:0000313" key="8">
    <source>
        <dbReference type="EMBL" id="GAA2489759.1"/>
    </source>
</evidence>
<evidence type="ECO:0000256" key="4">
    <source>
        <dbReference type="ARBA" id="ARBA00023002"/>
    </source>
</evidence>
<evidence type="ECO:0000256" key="1">
    <source>
        <dbReference type="ARBA" id="ARBA00005194"/>
    </source>
</evidence>
<gene>
    <name evidence="8" type="primary">fabG_3</name>
    <name evidence="8" type="ORF">GCM10010406_27410</name>
</gene>
<evidence type="ECO:0000256" key="2">
    <source>
        <dbReference type="ARBA" id="ARBA00006484"/>
    </source>
</evidence>
<dbReference type="InterPro" id="IPR020904">
    <property type="entry name" value="Sc_DH/Rdtase_CS"/>
</dbReference>
<dbReference type="Gene3D" id="3.40.50.720">
    <property type="entry name" value="NAD(P)-binding Rossmann-like Domain"/>
    <property type="match status" value="1"/>
</dbReference>
<keyword evidence="4 6" id="KW-0560">Oxidoreductase</keyword>
<keyword evidence="9" id="KW-1185">Reference proteome</keyword>
<evidence type="ECO:0000256" key="5">
    <source>
        <dbReference type="ARBA" id="ARBA00048508"/>
    </source>
</evidence>
<dbReference type="NCBIfam" id="NF005559">
    <property type="entry name" value="PRK07231.1"/>
    <property type="match status" value="1"/>
</dbReference>
<dbReference type="InterPro" id="IPR002347">
    <property type="entry name" value="SDR_fam"/>
</dbReference>
<dbReference type="Pfam" id="PF13561">
    <property type="entry name" value="adh_short_C2"/>
    <property type="match status" value="1"/>
</dbReference>
<comment type="function">
    <text evidence="6">Catalyzes the NADPH-dependent reduction of beta-ketoacyl-ACP substrates to beta-hydroxyacyl-ACP products, the first reductive step in the elongation cycle of fatty acid biosynthesis.</text>
</comment>
<comment type="subunit">
    <text evidence="6">Homotetramer.</text>
</comment>
<dbReference type="PANTHER" id="PTHR42879:SF2">
    <property type="entry name" value="3-OXOACYL-[ACYL-CARRIER-PROTEIN] REDUCTASE FABG"/>
    <property type="match status" value="1"/>
</dbReference>
<organism evidence="8 9">
    <name type="scientific">Streptomyces thermolineatus</name>
    <dbReference type="NCBI Taxonomy" id="44033"/>
    <lineage>
        <taxon>Bacteria</taxon>
        <taxon>Bacillati</taxon>
        <taxon>Actinomycetota</taxon>
        <taxon>Actinomycetes</taxon>
        <taxon>Kitasatosporales</taxon>
        <taxon>Streptomycetaceae</taxon>
        <taxon>Streptomyces</taxon>
    </lineage>
</organism>
<dbReference type="InterPro" id="IPR011284">
    <property type="entry name" value="3oxo_ACP_reduc"/>
</dbReference>
<dbReference type="SUPFAM" id="SSF51735">
    <property type="entry name" value="NAD(P)-binding Rossmann-fold domains"/>
    <property type="match status" value="1"/>
</dbReference>
<dbReference type="Proteomes" id="UP001501358">
    <property type="component" value="Unassembled WGS sequence"/>
</dbReference>
<dbReference type="NCBIfam" id="NF009466">
    <property type="entry name" value="PRK12826.1-2"/>
    <property type="match status" value="1"/>
</dbReference>
<comment type="caution">
    <text evidence="8">The sequence shown here is derived from an EMBL/GenBank/DDBJ whole genome shotgun (WGS) entry which is preliminary data.</text>
</comment>
<comment type="similarity">
    <text evidence="2 6">Belongs to the short-chain dehydrogenases/reductases (SDR) family.</text>
</comment>
<dbReference type="InterPro" id="IPR057326">
    <property type="entry name" value="KR_dom"/>
</dbReference>
<evidence type="ECO:0000313" key="9">
    <source>
        <dbReference type="Proteomes" id="UP001501358"/>
    </source>
</evidence>
<dbReference type="PRINTS" id="PR00080">
    <property type="entry name" value="SDRFAMILY"/>
</dbReference>
<dbReference type="PANTHER" id="PTHR42879">
    <property type="entry name" value="3-OXOACYL-(ACYL-CARRIER-PROTEIN) REDUCTASE"/>
    <property type="match status" value="1"/>
</dbReference>
<keyword evidence="6" id="KW-0521">NADP</keyword>
<comment type="pathway">
    <text evidence="1 6">Lipid metabolism; fatty acid biosynthesis.</text>
</comment>
<keyword evidence="6" id="KW-0276">Fatty acid metabolism</keyword>
<comment type="catalytic activity">
    <reaction evidence="5 6">
        <text>a (3R)-hydroxyacyl-[ACP] + NADP(+) = a 3-oxoacyl-[ACP] + NADPH + H(+)</text>
        <dbReference type="Rhea" id="RHEA:17397"/>
        <dbReference type="Rhea" id="RHEA-COMP:9916"/>
        <dbReference type="Rhea" id="RHEA-COMP:9945"/>
        <dbReference type="ChEBI" id="CHEBI:15378"/>
        <dbReference type="ChEBI" id="CHEBI:57783"/>
        <dbReference type="ChEBI" id="CHEBI:58349"/>
        <dbReference type="ChEBI" id="CHEBI:78776"/>
        <dbReference type="ChEBI" id="CHEBI:78827"/>
        <dbReference type="EC" id="1.1.1.100"/>
    </reaction>
</comment>
<dbReference type="NCBIfam" id="TIGR01830">
    <property type="entry name" value="3oxo_ACP_reduc"/>
    <property type="match status" value="1"/>
</dbReference>
<evidence type="ECO:0000259" key="7">
    <source>
        <dbReference type="SMART" id="SM00822"/>
    </source>
</evidence>
<dbReference type="InterPro" id="IPR036291">
    <property type="entry name" value="NAD(P)-bd_dom_sf"/>
</dbReference>
<keyword evidence="6" id="KW-0443">Lipid metabolism</keyword>
<evidence type="ECO:0000256" key="3">
    <source>
        <dbReference type="ARBA" id="ARBA00012948"/>
    </source>
</evidence>
<dbReference type="EMBL" id="BAAATA010000013">
    <property type="protein sequence ID" value="GAA2489759.1"/>
    <property type="molecule type" value="Genomic_DNA"/>
</dbReference>
<dbReference type="PROSITE" id="PS00061">
    <property type="entry name" value="ADH_SHORT"/>
    <property type="match status" value="1"/>
</dbReference>
<dbReference type="EC" id="1.1.1.100" evidence="3 6"/>
<evidence type="ECO:0000256" key="6">
    <source>
        <dbReference type="RuleBase" id="RU366074"/>
    </source>
</evidence>
<protein>
    <recommendedName>
        <fullName evidence="3 6">3-oxoacyl-[acyl-carrier-protein] reductase</fullName>
        <ecNumber evidence="3 6">1.1.1.100</ecNumber>
    </recommendedName>
</protein>
<dbReference type="PRINTS" id="PR00081">
    <property type="entry name" value="GDHRDH"/>
</dbReference>
<sequence length="246" mass="26528">MSTKRRALVTGASRGIGRAVALRLAQDGMDVAFCYRSEKERAEETAELIREQGVSCFHAPCDVADAEAAEAFVKEAEAELGPVDTLVNSAGIVRDNPMVLMPHEDWKAVLDTNLTGAFNFCRPMVFGFMKRRRGTVVNVSSVAGVYGNPTQTNYSAAKAGLNGMSRALAKELAGYGVRVNVVAPGFIETDMTERLPDKLREQALGMVPMKRFGTSEDVAELVSFLVSDRAGYITGQVMQVDGGIVL</sequence>